<keyword evidence="2 4" id="KW-0489">Methyltransferase</keyword>
<feature type="compositionally biased region" description="Low complexity" evidence="5">
    <location>
        <begin position="208"/>
        <end position="232"/>
    </location>
</feature>
<accession>A0ABZ1CSS5</accession>
<evidence type="ECO:0000256" key="1">
    <source>
        <dbReference type="ARBA" id="ARBA00009725"/>
    </source>
</evidence>
<evidence type="ECO:0000256" key="4">
    <source>
        <dbReference type="PIRNR" id="PIRNR037755"/>
    </source>
</evidence>
<dbReference type="Pfam" id="PF13489">
    <property type="entry name" value="Methyltransf_23"/>
    <property type="match status" value="1"/>
</dbReference>
<evidence type="ECO:0000256" key="5">
    <source>
        <dbReference type="SAM" id="MobiDB-lite"/>
    </source>
</evidence>
<dbReference type="SUPFAM" id="SSF53335">
    <property type="entry name" value="S-adenosyl-L-methionine-dependent methyltransferases"/>
    <property type="match status" value="1"/>
</dbReference>
<dbReference type="RefSeq" id="XP_062789328.1">
    <property type="nucleotide sequence ID" value="XM_062933277.1"/>
</dbReference>
<feature type="region of interest" description="Disordered" evidence="5">
    <location>
        <begin position="208"/>
        <end position="233"/>
    </location>
</feature>
<keyword evidence="7" id="KW-1185">Reference proteome</keyword>
<protein>
    <recommendedName>
        <fullName evidence="4">tRNA N(3)-methylcytidine methyltransferase</fullName>
        <ecNumber evidence="4">2.1.1.-</ecNumber>
    </recommendedName>
</protein>
<dbReference type="CDD" id="cd02440">
    <property type="entry name" value="AdoMet_MTases"/>
    <property type="match status" value="2"/>
</dbReference>
<dbReference type="Gene3D" id="3.40.50.150">
    <property type="entry name" value="Vaccinia Virus protein VP39"/>
    <property type="match status" value="1"/>
</dbReference>
<reference evidence="6 7" key="1">
    <citation type="submission" date="2024-01" db="EMBL/GenBank/DDBJ databases">
        <title>Comparative genomics of Cryptococcus and Kwoniella reveals pathogenesis evolution and contrasting modes of karyotype evolution via chromosome fusion or intercentromeric recombination.</title>
        <authorList>
            <person name="Coelho M.A."/>
            <person name="David-Palma M."/>
            <person name="Shea T."/>
            <person name="Bowers K."/>
            <person name="McGinley-Smith S."/>
            <person name="Mohammad A.W."/>
            <person name="Gnirke A."/>
            <person name="Yurkov A.M."/>
            <person name="Nowrousian M."/>
            <person name="Sun S."/>
            <person name="Cuomo C.A."/>
            <person name="Heitman J."/>
        </authorList>
    </citation>
    <scope>NUCLEOTIDE SEQUENCE [LARGE SCALE GENOMIC DNA]</scope>
    <source>
        <strain evidence="6">CBS 11374</strain>
    </source>
</reference>
<dbReference type="InterPro" id="IPR026113">
    <property type="entry name" value="METTL2/6/8-like"/>
</dbReference>
<dbReference type="PANTHER" id="PTHR22809:SF11">
    <property type="entry name" value="TRNA N(3)-METHYLCYTIDINE METHYLTRANSFERASE METTL2"/>
    <property type="match status" value="1"/>
</dbReference>
<keyword evidence="3 4" id="KW-0808">Transferase</keyword>
<evidence type="ECO:0000313" key="7">
    <source>
        <dbReference type="Proteomes" id="UP001329825"/>
    </source>
</evidence>
<gene>
    <name evidence="6" type="ORF">IL334_001520</name>
</gene>
<name>A0ABZ1CSS5_9TREE</name>
<dbReference type="Proteomes" id="UP001329825">
    <property type="component" value="Chromosome 2"/>
</dbReference>
<evidence type="ECO:0000313" key="6">
    <source>
        <dbReference type="EMBL" id="WRT64588.1"/>
    </source>
</evidence>
<comment type="similarity">
    <text evidence="1 4">Belongs to the methyltransferase superfamily. METL family.</text>
</comment>
<comment type="function">
    <text evidence="4">S-adenosyl-L-methionine-dependent methyltransferase.</text>
</comment>
<sequence>MSEISASQPEASSSTSSPVIPTEPAVLPPKMRVADKWVKPNGPPVGSTFGARLLDGDRDVFEHNAWDHVTLPEDFKLKAAEIMELHRSSPVAENLRDGYNAKPAHYWDKFYTNHEDGFFKDRTWLRLEFPELVACSESDAGPKIVLEVGCGAGNTVFPLLMRNENPDLKIFATDYSKKAVQVVKANKMYPRAEHGLGELNASVWDITSKPSPSSSSSSSSSSTDPIPNNTSTATSMLESQIPEHDTNDSNGGEVKIVEDTLNDLSLSENTKLEKEYSLPEGIEPGSVDVISVIFVLSALHPKEWKQAITNLYAALRPGGLLLIRDYGRHDLAQLRIKKNRLLDPETPNLYIRGDGTRVYFFEKEELEGMLTNPVSEEGNKNMFEVVQLGEDRRLIVNRKEKKQMYRIWLQVKAKKL</sequence>
<evidence type="ECO:0000256" key="2">
    <source>
        <dbReference type="ARBA" id="ARBA00022603"/>
    </source>
</evidence>
<feature type="compositionally biased region" description="Low complexity" evidence="5">
    <location>
        <begin position="1"/>
        <end position="24"/>
    </location>
</feature>
<proteinExistence type="inferred from homology"/>
<dbReference type="InterPro" id="IPR029063">
    <property type="entry name" value="SAM-dependent_MTases_sf"/>
</dbReference>
<evidence type="ECO:0000256" key="3">
    <source>
        <dbReference type="ARBA" id="ARBA00022679"/>
    </source>
</evidence>
<dbReference type="GeneID" id="87953651"/>
<dbReference type="EC" id="2.1.1.-" evidence="4"/>
<organism evidence="6 7">
    <name type="scientific">Kwoniella shivajii</name>
    <dbReference type="NCBI Taxonomy" id="564305"/>
    <lineage>
        <taxon>Eukaryota</taxon>
        <taxon>Fungi</taxon>
        <taxon>Dikarya</taxon>
        <taxon>Basidiomycota</taxon>
        <taxon>Agaricomycotina</taxon>
        <taxon>Tremellomycetes</taxon>
        <taxon>Tremellales</taxon>
        <taxon>Cryptococcaceae</taxon>
        <taxon>Kwoniella</taxon>
    </lineage>
</organism>
<dbReference type="PIRSF" id="PIRSF037755">
    <property type="entry name" value="Mettl2_prd"/>
    <property type="match status" value="1"/>
</dbReference>
<dbReference type="EMBL" id="CP141882">
    <property type="protein sequence ID" value="WRT64588.1"/>
    <property type="molecule type" value="Genomic_DNA"/>
</dbReference>
<dbReference type="PANTHER" id="PTHR22809">
    <property type="entry name" value="METHYLTRANSFERASE-RELATED"/>
    <property type="match status" value="1"/>
</dbReference>
<feature type="region of interest" description="Disordered" evidence="5">
    <location>
        <begin position="1"/>
        <end position="26"/>
    </location>
</feature>